<dbReference type="SMART" id="SM00355">
    <property type="entry name" value="ZnF_C2H2"/>
    <property type="match status" value="3"/>
</dbReference>
<dbReference type="PROSITE" id="PS00028">
    <property type="entry name" value="ZINC_FINGER_C2H2_1"/>
    <property type="match status" value="2"/>
</dbReference>
<feature type="region of interest" description="Disordered" evidence="2">
    <location>
        <begin position="95"/>
        <end position="127"/>
    </location>
</feature>
<reference evidence="4 5" key="1">
    <citation type="submission" date="2015-12" db="EMBL/GenBank/DDBJ databases">
        <title>The genome of Folsomia candida.</title>
        <authorList>
            <person name="Faddeeva A."/>
            <person name="Derks M.F."/>
            <person name="Anvar Y."/>
            <person name="Smit S."/>
            <person name="Van Straalen N."/>
            <person name="Roelofs D."/>
        </authorList>
    </citation>
    <scope>NUCLEOTIDE SEQUENCE [LARGE SCALE GENOMIC DNA]</scope>
    <source>
        <strain evidence="4 5">VU population</strain>
        <tissue evidence="4">Whole body</tissue>
    </source>
</reference>
<dbReference type="InterPro" id="IPR013087">
    <property type="entry name" value="Znf_C2H2_type"/>
</dbReference>
<evidence type="ECO:0000256" key="1">
    <source>
        <dbReference type="PROSITE-ProRule" id="PRU00042"/>
    </source>
</evidence>
<evidence type="ECO:0000259" key="3">
    <source>
        <dbReference type="PROSITE" id="PS50157"/>
    </source>
</evidence>
<protein>
    <submittedName>
        <fullName evidence="4">RE1-silencing transcription factor</fullName>
    </submittedName>
</protein>
<evidence type="ECO:0000313" key="5">
    <source>
        <dbReference type="Proteomes" id="UP000198287"/>
    </source>
</evidence>
<dbReference type="Proteomes" id="UP000198287">
    <property type="component" value="Unassembled WGS sequence"/>
</dbReference>
<gene>
    <name evidence="4" type="ORF">Fcan01_13223</name>
</gene>
<sequence>MEGADNNRQERDANGTNLTFCSIMKVEKVEQYEEQELLYDSVDFPFVHFLDYPVGSADEVANTMDEGSSHQCLDVKEEADDYNDETTNYWPSLLGNYMKSEPQSENDSDGEFDVGTSSIDSESSSDLDWDLEHEKLARKRKCNERPVGCIQKKKSVNIKKVRCAPVLRQVDKTDSDRVQNAFKMITDSLNLGERNNKKPFQKMPMSMMGTQNDTKPRIAKDFKTTTNNKEQNESIIPSTDICPPNLTIMSILSLSSPDTKSSLANIPAKPNKTVKVVSLDNGGKLPKTSKRINNRRVKCVFCSQVFTVDCLKNHLKNYFKQFQCSVCLFTSYQKKTCVIHVKTSPKCSKADVLVGTFFVSKDRSNKISKCSNGKKCDKSISASNYYYQCSQCETLMKTEYQLINHYRQVHQHIYNNVVTLENPLSMGSIIKMKKKSSWSVKLKLKECSIKLTRMNENEVVEKPEELKKGQLSNQFLSIFSRVIQSEERNNVTLTCGFCLKTYATRHGYKMHLLRIHNQTASSSSAMHSATSSSEIPPSHSIKLFPAKETGDSVKLELDNSSAAIWPPLSHEIKMEVL</sequence>
<evidence type="ECO:0000256" key="2">
    <source>
        <dbReference type="SAM" id="MobiDB-lite"/>
    </source>
</evidence>
<keyword evidence="1" id="KW-0863">Zinc-finger</keyword>
<accession>A0A226E233</accession>
<keyword evidence="1" id="KW-0479">Metal-binding</keyword>
<dbReference type="EMBL" id="LNIX01000007">
    <property type="protein sequence ID" value="OXA51340.1"/>
    <property type="molecule type" value="Genomic_DNA"/>
</dbReference>
<evidence type="ECO:0000313" key="4">
    <source>
        <dbReference type="EMBL" id="OXA51340.1"/>
    </source>
</evidence>
<feature type="region of interest" description="Disordered" evidence="2">
    <location>
        <begin position="192"/>
        <end position="213"/>
    </location>
</feature>
<comment type="caution">
    <text evidence="4">The sequence shown here is derived from an EMBL/GenBank/DDBJ whole genome shotgun (WGS) entry which is preliminary data.</text>
</comment>
<organism evidence="4 5">
    <name type="scientific">Folsomia candida</name>
    <name type="common">Springtail</name>
    <dbReference type="NCBI Taxonomy" id="158441"/>
    <lineage>
        <taxon>Eukaryota</taxon>
        <taxon>Metazoa</taxon>
        <taxon>Ecdysozoa</taxon>
        <taxon>Arthropoda</taxon>
        <taxon>Hexapoda</taxon>
        <taxon>Collembola</taxon>
        <taxon>Entomobryomorpha</taxon>
        <taxon>Isotomoidea</taxon>
        <taxon>Isotomidae</taxon>
        <taxon>Proisotominae</taxon>
        <taxon>Folsomia</taxon>
    </lineage>
</organism>
<keyword evidence="5" id="KW-1185">Reference proteome</keyword>
<proteinExistence type="predicted"/>
<feature type="domain" description="C2H2-type" evidence="3">
    <location>
        <begin position="387"/>
        <end position="410"/>
    </location>
</feature>
<dbReference type="PROSITE" id="PS50157">
    <property type="entry name" value="ZINC_FINGER_C2H2_2"/>
    <property type="match status" value="1"/>
</dbReference>
<dbReference type="AlphaFoldDB" id="A0A226E233"/>
<keyword evidence="1" id="KW-0862">Zinc</keyword>
<name>A0A226E233_FOLCA</name>
<dbReference type="GO" id="GO:0008270">
    <property type="term" value="F:zinc ion binding"/>
    <property type="evidence" value="ECO:0007669"/>
    <property type="project" value="UniProtKB-KW"/>
</dbReference>